<keyword evidence="2" id="KW-0472">Membrane</keyword>
<keyword evidence="4" id="KW-1185">Reference proteome</keyword>
<keyword evidence="2" id="KW-0812">Transmembrane</keyword>
<dbReference type="EMBL" id="KZ288357">
    <property type="protein sequence ID" value="PBC27107.1"/>
    <property type="molecule type" value="Genomic_DNA"/>
</dbReference>
<evidence type="ECO:0000313" key="3">
    <source>
        <dbReference type="EMBL" id="PBC27107.1"/>
    </source>
</evidence>
<keyword evidence="2" id="KW-1133">Transmembrane helix</keyword>
<feature type="compositionally biased region" description="Basic and acidic residues" evidence="1">
    <location>
        <begin position="118"/>
        <end position="128"/>
    </location>
</feature>
<organism evidence="3 4">
    <name type="scientific">Apis cerana cerana</name>
    <name type="common">Oriental honeybee</name>
    <dbReference type="NCBI Taxonomy" id="94128"/>
    <lineage>
        <taxon>Eukaryota</taxon>
        <taxon>Metazoa</taxon>
        <taxon>Ecdysozoa</taxon>
        <taxon>Arthropoda</taxon>
        <taxon>Hexapoda</taxon>
        <taxon>Insecta</taxon>
        <taxon>Pterygota</taxon>
        <taxon>Neoptera</taxon>
        <taxon>Endopterygota</taxon>
        <taxon>Hymenoptera</taxon>
        <taxon>Apocrita</taxon>
        <taxon>Aculeata</taxon>
        <taxon>Apoidea</taxon>
        <taxon>Anthophila</taxon>
        <taxon>Apidae</taxon>
        <taxon>Apis</taxon>
    </lineage>
</organism>
<feature type="region of interest" description="Disordered" evidence="1">
    <location>
        <begin position="118"/>
        <end position="155"/>
    </location>
</feature>
<proteinExistence type="predicted"/>
<evidence type="ECO:0000256" key="1">
    <source>
        <dbReference type="SAM" id="MobiDB-lite"/>
    </source>
</evidence>
<dbReference type="Proteomes" id="UP000242457">
    <property type="component" value="Unassembled WGS sequence"/>
</dbReference>
<name>A0A2A3E5U4_APICC</name>
<feature type="compositionally biased region" description="Low complexity" evidence="1">
    <location>
        <begin position="131"/>
        <end position="142"/>
    </location>
</feature>
<evidence type="ECO:0000256" key="2">
    <source>
        <dbReference type="SAM" id="Phobius"/>
    </source>
</evidence>
<dbReference type="AlphaFoldDB" id="A0A2A3E5U4"/>
<dbReference type="OrthoDB" id="7554116at2759"/>
<gene>
    <name evidence="3" type="ORF">APICC_00960</name>
</gene>
<feature type="compositionally biased region" description="Polar residues" evidence="1">
    <location>
        <begin position="143"/>
        <end position="155"/>
    </location>
</feature>
<reference evidence="3 4" key="1">
    <citation type="submission" date="2014-07" db="EMBL/GenBank/DDBJ databases">
        <title>Genomic and transcriptomic analysis on Apis cerana provide comprehensive insights into honey bee biology.</title>
        <authorList>
            <person name="Diao Q."/>
            <person name="Sun L."/>
            <person name="Zheng H."/>
            <person name="Zheng H."/>
            <person name="Xu S."/>
            <person name="Wang S."/>
            <person name="Zeng Z."/>
            <person name="Hu F."/>
            <person name="Su S."/>
            <person name="Wu J."/>
        </authorList>
    </citation>
    <scope>NUCLEOTIDE SEQUENCE [LARGE SCALE GENOMIC DNA]</scope>
    <source>
        <tissue evidence="3">Pupae without intestine</tissue>
    </source>
</reference>
<sequence>MERYKLIPLVFILYYIILLFICDISCVKFDELQSLTSITFNHPNAYDNYRDYKIHYEKKLKESNFNNNSKELVKHIRNARGISGSNRYLRPDDAHQVANYFLTGGPLKGHAHFVRERNCNSDSEKNENEISNSTNKSSTDSSVNEQNLNTTSSDSIVGASHLPTLHSHNLHSLLHPTLNTLSRVPQLLLGNNLLHSVLHPNLHPHINALHEIPSSLMKSASLPLNDLMHARSELRNILHPDGPLLGNINKALEITKKRKSFKNTLMYPFGQHTPIVGLTPKNFHNNIPLSRMIEPHLSAPHPHPNGYIVKYIPHNKQSKL</sequence>
<protein>
    <submittedName>
        <fullName evidence="3">Uncharacterized protein</fullName>
    </submittedName>
</protein>
<feature type="transmembrane region" description="Helical" evidence="2">
    <location>
        <begin position="6"/>
        <end position="27"/>
    </location>
</feature>
<evidence type="ECO:0000313" key="4">
    <source>
        <dbReference type="Proteomes" id="UP000242457"/>
    </source>
</evidence>
<accession>A0A2A3E5U4</accession>